<evidence type="ECO:0000256" key="1">
    <source>
        <dbReference type="ARBA" id="ARBA00022527"/>
    </source>
</evidence>
<dbReference type="Gene3D" id="3.40.50.300">
    <property type="entry name" value="P-loop containing nucleotide triphosphate hydrolases"/>
    <property type="match status" value="1"/>
</dbReference>
<evidence type="ECO:0000313" key="10">
    <source>
        <dbReference type="EMBL" id="MBF6296599.1"/>
    </source>
</evidence>
<dbReference type="InterPro" id="IPR041617">
    <property type="entry name" value="TPR_MalT"/>
</dbReference>
<dbReference type="InterPro" id="IPR016236">
    <property type="entry name" value="Ser/Thr_kinase_PknK_prd"/>
</dbReference>
<evidence type="ECO:0000256" key="2">
    <source>
        <dbReference type="ARBA" id="ARBA00022679"/>
    </source>
</evidence>
<dbReference type="Gene3D" id="1.10.510.10">
    <property type="entry name" value="Transferase(Phosphotransferase) domain 1"/>
    <property type="match status" value="1"/>
</dbReference>
<dbReference type="Proteomes" id="UP000702209">
    <property type="component" value="Unassembled WGS sequence"/>
</dbReference>
<dbReference type="Pfam" id="PF00069">
    <property type="entry name" value="Pkinase"/>
    <property type="match status" value="1"/>
</dbReference>
<keyword evidence="4 6" id="KW-0418">Kinase</keyword>
<evidence type="ECO:0000256" key="6">
    <source>
        <dbReference type="PIRNR" id="PIRNR000574"/>
    </source>
</evidence>
<dbReference type="SUPFAM" id="SSF52540">
    <property type="entry name" value="P-loop containing nucleoside triphosphate hydrolases"/>
    <property type="match status" value="1"/>
</dbReference>
<dbReference type="PANTHER" id="PTHR43289">
    <property type="entry name" value="MITOGEN-ACTIVATED PROTEIN KINASE KINASE KINASE 20-RELATED"/>
    <property type="match status" value="1"/>
</dbReference>
<dbReference type="Gene3D" id="1.25.40.10">
    <property type="entry name" value="Tetratricopeptide repeat domain"/>
    <property type="match status" value="1"/>
</dbReference>
<keyword evidence="1 6" id="KW-0723">Serine/threonine-protein kinase</keyword>
<dbReference type="PROSITE" id="PS50011">
    <property type="entry name" value="PROTEIN_KINASE_DOM"/>
    <property type="match status" value="1"/>
</dbReference>
<dbReference type="PROSITE" id="PS00107">
    <property type="entry name" value="PROTEIN_KINASE_ATP"/>
    <property type="match status" value="1"/>
</dbReference>
<protein>
    <recommendedName>
        <fullName evidence="6">Serine/threonine-protein kinase PknK</fullName>
        <ecNumber evidence="6">2.7.11.1</ecNumber>
    </recommendedName>
    <alternativeName>
        <fullName evidence="6">Protein kinase K</fullName>
    </alternativeName>
</protein>
<dbReference type="EC" id="2.7.11.1" evidence="6"/>
<dbReference type="SUPFAM" id="SSF56112">
    <property type="entry name" value="Protein kinase-like (PK-like)"/>
    <property type="match status" value="1"/>
</dbReference>
<dbReference type="RefSeq" id="WP_195127969.1">
    <property type="nucleotide sequence ID" value="NZ_JADLQX010000002.1"/>
</dbReference>
<feature type="region of interest" description="Disordered" evidence="8">
    <location>
        <begin position="316"/>
        <end position="344"/>
    </location>
</feature>
<comment type="catalytic activity">
    <reaction evidence="6">
        <text>L-threonyl-[protein] + ATP = O-phospho-L-threonyl-[protein] + ADP + H(+)</text>
        <dbReference type="Rhea" id="RHEA:46608"/>
        <dbReference type="Rhea" id="RHEA-COMP:11060"/>
        <dbReference type="Rhea" id="RHEA-COMP:11605"/>
        <dbReference type="ChEBI" id="CHEBI:15378"/>
        <dbReference type="ChEBI" id="CHEBI:30013"/>
        <dbReference type="ChEBI" id="CHEBI:30616"/>
        <dbReference type="ChEBI" id="CHEBI:61977"/>
        <dbReference type="ChEBI" id="CHEBI:456216"/>
        <dbReference type="EC" id="2.7.11.1"/>
    </reaction>
</comment>
<dbReference type="Pfam" id="PF17874">
    <property type="entry name" value="TPR_MalT"/>
    <property type="match status" value="1"/>
</dbReference>
<dbReference type="InterPro" id="IPR017441">
    <property type="entry name" value="Protein_kinase_ATP_BS"/>
</dbReference>
<dbReference type="PIRSF" id="PIRSF000574">
    <property type="entry name" value="Ser/Thr_PK_PknK_prd"/>
    <property type="match status" value="1"/>
</dbReference>
<dbReference type="InterPro" id="IPR003593">
    <property type="entry name" value="AAA+_ATPase"/>
</dbReference>
<organism evidence="10 11">
    <name type="scientific">Nocardia amamiensis</name>
    <dbReference type="NCBI Taxonomy" id="404578"/>
    <lineage>
        <taxon>Bacteria</taxon>
        <taxon>Bacillati</taxon>
        <taxon>Actinomycetota</taxon>
        <taxon>Actinomycetes</taxon>
        <taxon>Mycobacteriales</taxon>
        <taxon>Nocardiaceae</taxon>
        <taxon>Nocardia</taxon>
    </lineage>
</organism>
<evidence type="ECO:0000256" key="3">
    <source>
        <dbReference type="ARBA" id="ARBA00022741"/>
    </source>
</evidence>
<feature type="binding site" evidence="7">
    <location>
        <position position="55"/>
    </location>
    <ligand>
        <name>ATP</name>
        <dbReference type="ChEBI" id="CHEBI:30616"/>
    </ligand>
</feature>
<dbReference type="InterPro" id="IPR000719">
    <property type="entry name" value="Prot_kinase_dom"/>
</dbReference>
<accession>A0ABS0CJ35</accession>
<gene>
    <name evidence="10" type="ORF">IU459_03465</name>
</gene>
<dbReference type="InterPro" id="IPR059106">
    <property type="entry name" value="WHD_MalT"/>
</dbReference>
<keyword evidence="2 6" id="KW-0808">Transferase</keyword>
<dbReference type="EMBL" id="JADLQX010000002">
    <property type="protein sequence ID" value="MBF6296599.1"/>
    <property type="molecule type" value="Genomic_DNA"/>
</dbReference>
<dbReference type="InterPro" id="IPR027417">
    <property type="entry name" value="P-loop_NTPase"/>
</dbReference>
<comment type="catalytic activity">
    <reaction evidence="6">
        <text>L-seryl-[protein] + ATP = O-phospho-L-seryl-[protein] + ADP + H(+)</text>
        <dbReference type="Rhea" id="RHEA:17989"/>
        <dbReference type="Rhea" id="RHEA-COMP:9863"/>
        <dbReference type="Rhea" id="RHEA-COMP:11604"/>
        <dbReference type="ChEBI" id="CHEBI:15378"/>
        <dbReference type="ChEBI" id="CHEBI:29999"/>
        <dbReference type="ChEBI" id="CHEBI:30616"/>
        <dbReference type="ChEBI" id="CHEBI:83421"/>
        <dbReference type="ChEBI" id="CHEBI:456216"/>
        <dbReference type="EC" id="2.7.11.1"/>
    </reaction>
</comment>
<evidence type="ECO:0000256" key="7">
    <source>
        <dbReference type="PROSITE-ProRule" id="PRU10141"/>
    </source>
</evidence>
<feature type="domain" description="Protein kinase" evidence="9">
    <location>
        <begin position="26"/>
        <end position="285"/>
    </location>
</feature>
<evidence type="ECO:0000256" key="4">
    <source>
        <dbReference type="ARBA" id="ARBA00022777"/>
    </source>
</evidence>
<dbReference type="PANTHER" id="PTHR43289:SF6">
    <property type="entry name" value="SERINE_THREONINE-PROTEIN KINASE NEKL-3"/>
    <property type="match status" value="1"/>
</dbReference>
<keyword evidence="5 6" id="KW-0067">ATP-binding</keyword>
<evidence type="ECO:0000259" key="9">
    <source>
        <dbReference type="PROSITE" id="PS50011"/>
    </source>
</evidence>
<dbReference type="SMART" id="SM00382">
    <property type="entry name" value="AAA"/>
    <property type="match status" value="1"/>
</dbReference>
<comment type="similarity">
    <text evidence="6">Belongs to the protein kinase superfamily.</text>
</comment>
<dbReference type="GO" id="GO:0016301">
    <property type="term" value="F:kinase activity"/>
    <property type="evidence" value="ECO:0007669"/>
    <property type="project" value="UniProtKB-KW"/>
</dbReference>
<evidence type="ECO:0000256" key="5">
    <source>
        <dbReference type="ARBA" id="ARBA00022840"/>
    </source>
</evidence>
<comment type="caution">
    <text evidence="10">The sequence shown here is derived from an EMBL/GenBank/DDBJ whole genome shotgun (WGS) entry which is preliminary data.</text>
</comment>
<name>A0ABS0CJ35_9NOCA</name>
<reference evidence="10 11" key="1">
    <citation type="submission" date="2020-10" db="EMBL/GenBank/DDBJ databases">
        <title>Identification of Nocardia species via Next-generation sequencing and recognition of intraspecies genetic diversity.</title>
        <authorList>
            <person name="Li P."/>
            <person name="Li P."/>
            <person name="Lu B."/>
        </authorList>
    </citation>
    <scope>NUCLEOTIDE SEQUENCE [LARGE SCALE GENOMIC DNA]</scope>
    <source>
        <strain evidence="10 11">BJ06-0157</strain>
    </source>
</reference>
<dbReference type="InterPro" id="IPR011990">
    <property type="entry name" value="TPR-like_helical_dom_sf"/>
</dbReference>
<dbReference type="PROSITE" id="PS00108">
    <property type="entry name" value="PROTEIN_KINASE_ST"/>
    <property type="match status" value="1"/>
</dbReference>
<dbReference type="Pfam" id="PF25873">
    <property type="entry name" value="WHD_MalT"/>
    <property type="match status" value="1"/>
</dbReference>
<dbReference type="InterPro" id="IPR008271">
    <property type="entry name" value="Ser/Thr_kinase_AS"/>
</dbReference>
<sequence length="1142" mass="124761">MAGSDPFATQRDRPSGIEQELEGAGLDDPQVIGKGGFGVVYRCRQRALNRSVAVKVLTGRPDLEPENVERFLREQQAMGALSGHPNIVPILHVGTTDSGRPYLVMPYHSQGSLANRIRRENFLPWQEAIGIIIKLSGALETAHRAGILHRDIKPDNVLLTDYGEPQLTDFGIARVEGGFETAAGVVTGSPAFTAPEVLRSGVPSVASDVYGLGATLFAMITGHAAYERRSGEQIVAQFLRIASDPLPDLRPDGIPDDVCAAIESSMSHDPANRPRSAAAFGESLREIQRANGLPIQSMTLPTVDHAISIKEDLSTRPMAATARHPSAHPKTPPTPETKFRPAMSSRPLVRRDRLMDALQTEPRPRLAVIHAPAGFGKSTLAAQWAKRLAETDGVKVAWLNADRDDNNVVWFLTHLIEAFNRVVPELAPQLARILEEGDDSAARYVLTTLINTIHKRGDRFALVIDDWDRVTDPAAVDALHFLVEQGSQHLQIILTSRSVESLPLGTMRVRHEIVEIDAAALRFDADEARAFFAEQSGVALADKESAELRDCTEGWAAGLQLASLSLREHPDPATLISHLSGRHHTIGEYLAENVLDTVEPDLLDVLLKTSLPERICGSLATALTGRPHGQAVLENLERRNLFLRRIDEGGEWFRYHHLFVEFLRQRLERDHPEQVPELHRAAAAWFAEHQMLSEAIDHALDCGDEKKAVDFVEAKARAMVQDGQLATFLGLVAKLPPAEACARPQLQIGVAWTNALLRRTTDLHAALRLIRASLEKSAEPAPDIAVEADLVECVEHVFADRPEGVDAVVAACLNRADTLGPWALSAAANLAAFSASCRFDYDRAREWHDWAAPYYRETRNTFSLMYSNSLVGIAAREQLDIPAAERSFRTALHIASTSAGPQSYAARLAGALLGELLYERDQLAAAERLLDEAGRLGTEGGPVEFMMAAYATGARIKALRGDLAAAARRLDEGAEAARALKLPRLATRIANEQVRLGLTATYVTEPPTGEDGISAMVAEMREDSAIRMLLRSGAAKRAAAAVARAQQLRDGIDTARRPRAAAQAQLLLASCLAAAGRTDAAKDALVPVVAKHADVGLIRPLLDEGTWITSLLHTLNYDLREGLWKDEWPIVPRAFLHRLLER</sequence>
<keyword evidence="3 6" id="KW-0547">Nucleotide-binding</keyword>
<proteinExistence type="inferred from homology"/>
<dbReference type="CDD" id="cd14014">
    <property type="entry name" value="STKc_PknB_like"/>
    <property type="match status" value="1"/>
</dbReference>
<dbReference type="Pfam" id="PF13191">
    <property type="entry name" value="AAA_16"/>
    <property type="match status" value="1"/>
</dbReference>
<keyword evidence="11" id="KW-1185">Reference proteome</keyword>
<evidence type="ECO:0000313" key="11">
    <source>
        <dbReference type="Proteomes" id="UP000702209"/>
    </source>
</evidence>
<dbReference type="InterPro" id="IPR011009">
    <property type="entry name" value="Kinase-like_dom_sf"/>
</dbReference>
<evidence type="ECO:0000256" key="8">
    <source>
        <dbReference type="SAM" id="MobiDB-lite"/>
    </source>
</evidence>
<dbReference type="InterPro" id="IPR041664">
    <property type="entry name" value="AAA_16"/>
</dbReference>
<dbReference type="SMART" id="SM00220">
    <property type="entry name" value="S_TKc"/>
    <property type="match status" value="1"/>
</dbReference>